<reference evidence="2 3" key="1">
    <citation type="journal article" date="2014" name="Genome Announc.">
        <title>Draft genome sequence of the pathogenic fungus Scedosporium apiospermum.</title>
        <authorList>
            <person name="Vandeputte P."/>
            <person name="Ghamrawi S."/>
            <person name="Rechenmann M."/>
            <person name="Iltis A."/>
            <person name="Giraud S."/>
            <person name="Fleury M."/>
            <person name="Thornton C."/>
            <person name="Delhaes L."/>
            <person name="Meyer W."/>
            <person name="Papon N."/>
            <person name="Bouchara J.P."/>
        </authorList>
    </citation>
    <scope>NUCLEOTIDE SEQUENCE [LARGE SCALE GENOMIC DNA]</scope>
    <source>
        <strain evidence="2 3">IHEM 14462</strain>
    </source>
</reference>
<feature type="compositionally biased region" description="Polar residues" evidence="1">
    <location>
        <begin position="124"/>
        <end position="134"/>
    </location>
</feature>
<protein>
    <submittedName>
        <fullName evidence="2">Phosphoglycerate mutase</fullName>
    </submittedName>
</protein>
<dbReference type="SMART" id="SM00855">
    <property type="entry name" value="PGAM"/>
    <property type="match status" value="1"/>
</dbReference>
<dbReference type="Gene3D" id="3.40.50.1240">
    <property type="entry name" value="Phosphoglycerate mutase-like"/>
    <property type="match status" value="1"/>
</dbReference>
<sequence length="720" mass="77534">MGKPPAYIFVVRHGNRLDVVDKNWVLTSATPYDSPLTYGGWLQARTVGGKIASIITQAEAEYEAARNGNPEGEPPPGSKKRKPKRRLFKVALHSSPFLRCIQTAIGISAGLREPPGTPAPYPRQTRSNSAASVHSISRPPPRRSTASPVASPISVDLNLDGNQKFDHRLFPKTVLRLDAFLGEWLSPEYFETITPPPSSSAMLAAAKADLLRREDYTRYSDPGLRAKPAANNNQLWQKKDEDSYAVKGPLNTIGSLANALSDAAQPQTRIPQVGYVAPVPHYAISNDCKIPEGYVAHARDACVTVDYAWDSTGPPLNFGDGGIYGEEWTAMHKRFRKGLQELVDWYGSCDNPTELNWSFSSDSAANGKKGAENRVQMINGHMGAKGTNGHTHVAGAATKPEDGEDDEYEEESVVILVSHGAGCNALIGAITHQPALMDVGVTSITMAVRKSDGYEIAEPSWSHLHYESENGGGSAGTPRNTPPVHLAYDLHMTASSDHLRGAPTGPASPTLGVHHPSRSSSMGGGFRGRVNTMSSTESPILRPFTYADSFNHIGSASRRSSASASLGFGPTRRTSKPSNLSTDPLTPGSGLMTFPSPISAHTRTSSLGLWSPVKDVEDEDDYFPDFDNKRFENRTINMTSTGQESTAAATEDGGLNLDLSSSAILPDTPPSRSLRPSRQASEASDDYMAAQLGFTSTGGTGGLWSAPRAEPRRRWTVNER</sequence>
<comment type="caution">
    <text evidence="2">The sequence shown here is derived from an EMBL/GenBank/DDBJ whole genome shotgun (WGS) entry which is preliminary data.</text>
</comment>
<dbReference type="InterPro" id="IPR029033">
    <property type="entry name" value="His_PPase_superfam"/>
</dbReference>
<organism evidence="2 3">
    <name type="scientific">Pseudallescheria apiosperma</name>
    <name type="common">Scedosporium apiospermum</name>
    <dbReference type="NCBI Taxonomy" id="563466"/>
    <lineage>
        <taxon>Eukaryota</taxon>
        <taxon>Fungi</taxon>
        <taxon>Dikarya</taxon>
        <taxon>Ascomycota</taxon>
        <taxon>Pezizomycotina</taxon>
        <taxon>Sordariomycetes</taxon>
        <taxon>Hypocreomycetidae</taxon>
        <taxon>Microascales</taxon>
        <taxon>Microascaceae</taxon>
        <taxon>Scedosporium</taxon>
    </lineage>
</organism>
<dbReference type="OMA" id="WDSMRAP"/>
<evidence type="ECO:0000313" key="2">
    <source>
        <dbReference type="EMBL" id="KEZ40534.1"/>
    </source>
</evidence>
<proteinExistence type="predicted"/>
<feature type="region of interest" description="Disordered" evidence="1">
    <location>
        <begin position="662"/>
        <end position="720"/>
    </location>
</feature>
<dbReference type="VEuPathDB" id="FungiDB:SAPIO_CDS8442"/>
<accession>A0A084FZM2</accession>
<evidence type="ECO:0000313" key="3">
    <source>
        <dbReference type="Proteomes" id="UP000028545"/>
    </source>
</evidence>
<dbReference type="AlphaFoldDB" id="A0A084FZM2"/>
<feature type="region of interest" description="Disordered" evidence="1">
    <location>
        <begin position="556"/>
        <end position="592"/>
    </location>
</feature>
<feature type="compositionally biased region" description="Polar residues" evidence="1">
    <location>
        <begin position="670"/>
        <end position="682"/>
    </location>
</feature>
<dbReference type="PANTHER" id="PTHR16469:SF27">
    <property type="entry name" value="UBIQUITIN-ASSOCIATED AND SH3 DOMAIN-CONTAINING BA-RELATED"/>
    <property type="match status" value="1"/>
</dbReference>
<feature type="region of interest" description="Disordered" evidence="1">
    <location>
        <begin position="500"/>
        <end position="528"/>
    </location>
</feature>
<dbReference type="KEGG" id="sapo:SAPIO_CDS8442"/>
<dbReference type="EMBL" id="JOWA01000121">
    <property type="protein sequence ID" value="KEZ40534.1"/>
    <property type="molecule type" value="Genomic_DNA"/>
</dbReference>
<dbReference type="PANTHER" id="PTHR16469">
    <property type="entry name" value="UBIQUITIN-ASSOCIATED AND SH3 DOMAIN-CONTAINING BA-RELATED"/>
    <property type="match status" value="1"/>
</dbReference>
<dbReference type="InterPro" id="IPR013078">
    <property type="entry name" value="His_Pase_superF_clade-1"/>
</dbReference>
<gene>
    <name evidence="2" type="ORF">SAPIO_CDS8442</name>
</gene>
<feature type="compositionally biased region" description="Low complexity" evidence="1">
    <location>
        <begin position="556"/>
        <end position="565"/>
    </location>
</feature>
<dbReference type="GeneID" id="27727514"/>
<feature type="compositionally biased region" description="Basic and acidic residues" evidence="1">
    <location>
        <begin position="709"/>
        <end position="720"/>
    </location>
</feature>
<dbReference type="RefSeq" id="XP_016640333.1">
    <property type="nucleotide sequence ID" value="XM_016790070.1"/>
</dbReference>
<keyword evidence="3" id="KW-1185">Reference proteome</keyword>
<feature type="region of interest" description="Disordered" evidence="1">
    <location>
        <begin position="109"/>
        <end position="149"/>
    </location>
</feature>
<evidence type="ECO:0000256" key="1">
    <source>
        <dbReference type="SAM" id="MobiDB-lite"/>
    </source>
</evidence>
<feature type="region of interest" description="Disordered" evidence="1">
    <location>
        <begin position="62"/>
        <end position="84"/>
    </location>
</feature>
<dbReference type="OrthoDB" id="3898179at2759"/>
<name>A0A084FZM2_PSEDA</name>
<dbReference type="SUPFAM" id="SSF53254">
    <property type="entry name" value="Phosphoglycerate mutase-like"/>
    <property type="match status" value="1"/>
</dbReference>
<dbReference type="HOGENOM" id="CLU_018502_0_0_1"/>
<dbReference type="Proteomes" id="UP000028545">
    <property type="component" value="Unassembled WGS sequence"/>
</dbReference>
<dbReference type="InterPro" id="IPR051710">
    <property type="entry name" value="Phosphatase_SH3-domain"/>
</dbReference>